<keyword evidence="7" id="KW-1185">Reference proteome</keyword>
<evidence type="ECO:0000256" key="2">
    <source>
        <dbReference type="ARBA" id="ARBA00023295"/>
    </source>
</evidence>
<dbReference type="EMBL" id="MQWD01000001">
    <property type="protein sequence ID" value="PAP75993.1"/>
    <property type="molecule type" value="Genomic_DNA"/>
</dbReference>
<comment type="caution">
    <text evidence="6">The sequence shown here is derived from an EMBL/GenBank/DDBJ whole genome shotgun (WGS) entry which is preliminary data.</text>
</comment>
<evidence type="ECO:0000256" key="1">
    <source>
        <dbReference type="ARBA" id="ARBA00022801"/>
    </source>
</evidence>
<feature type="chain" id="PRO_5012424930" evidence="4">
    <location>
        <begin position="20"/>
        <end position="330"/>
    </location>
</feature>
<feature type="domain" description="Glycoside hydrolase family 5" evidence="5">
    <location>
        <begin position="32"/>
        <end position="299"/>
    </location>
</feature>
<dbReference type="SMR" id="A0A271IXP8"/>
<keyword evidence="1 3" id="KW-0378">Hydrolase</keyword>
<evidence type="ECO:0000259" key="5">
    <source>
        <dbReference type="Pfam" id="PF00150"/>
    </source>
</evidence>
<accession>A0A271IXP8</accession>
<dbReference type="AlphaFoldDB" id="A0A271IXP8"/>
<evidence type="ECO:0000256" key="4">
    <source>
        <dbReference type="SAM" id="SignalP"/>
    </source>
</evidence>
<comment type="similarity">
    <text evidence="3">Belongs to the glycosyl hydrolase 5 (cellulase A) family.</text>
</comment>
<dbReference type="GO" id="GO:0004553">
    <property type="term" value="F:hydrolase activity, hydrolyzing O-glycosyl compounds"/>
    <property type="evidence" value="ECO:0007669"/>
    <property type="project" value="InterPro"/>
</dbReference>
<keyword evidence="2 3" id="KW-0326">Glycosidase</keyword>
<evidence type="ECO:0000313" key="7">
    <source>
        <dbReference type="Proteomes" id="UP000216339"/>
    </source>
</evidence>
<name>A0A271IXP8_9BACT</name>
<organism evidence="6 7">
    <name type="scientific">Rubrivirga marina</name>
    <dbReference type="NCBI Taxonomy" id="1196024"/>
    <lineage>
        <taxon>Bacteria</taxon>
        <taxon>Pseudomonadati</taxon>
        <taxon>Rhodothermota</taxon>
        <taxon>Rhodothermia</taxon>
        <taxon>Rhodothermales</taxon>
        <taxon>Rubricoccaceae</taxon>
        <taxon>Rubrivirga</taxon>
    </lineage>
</organism>
<dbReference type="GO" id="GO:0000272">
    <property type="term" value="P:polysaccharide catabolic process"/>
    <property type="evidence" value="ECO:0007669"/>
    <property type="project" value="InterPro"/>
</dbReference>
<dbReference type="Proteomes" id="UP000216339">
    <property type="component" value="Unassembled WGS sequence"/>
</dbReference>
<keyword evidence="4" id="KW-0732">Signal</keyword>
<reference evidence="6 7" key="1">
    <citation type="submission" date="2016-11" db="EMBL/GenBank/DDBJ databases">
        <title>Study of marine rhodopsin-containing bacteria.</title>
        <authorList>
            <person name="Yoshizawa S."/>
            <person name="Kumagai Y."/>
            <person name="Kogure K."/>
        </authorList>
    </citation>
    <scope>NUCLEOTIDE SEQUENCE [LARGE SCALE GENOMIC DNA]</scope>
    <source>
        <strain evidence="6 7">SAORIC-28</strain>
    </source>
</reference>
<dbReference type="PANTHER" id="PTHR34142">
    <property type="entry name" value="ENDO-BETA-1,4-GLUCANASE A"/>
    <property type="match status" value="1"/>
</dbReference>
<feature type="signal peptide" evidence="4">
    <location>
        <begin position="1"/>
        <end position="19"/>
    </location>
</feature>
<gene>
    <name evidence="6" type="ORF">BSZ37_05820</name>
</gene>
<dbReference type="Pfam" id="PF00150">
    <property type="entry name" value="Cellulase"/>
    <property type="match status" value="1"/>
</dbReference>
<protein>
    <submittedName>
        <fullName evidence="6">Glycoside hydrolase</fullName>
    </submittedName>
</protein>
<dbReference type="PANTHER" id="PTHR34142:SF1">
    <property type="entry name" value="GLYCOSIDE HYDROLASE FAMILY 5 DOMAIN-CONTAINING PROTEIN"/>
    <property type="match status" value="1"/>
</dbReference>
<dbReference type="Gene3D" id="3.20.20.80">
    <property type="entry name" value="Glycosidases"/>
    <property type="match status" value="1"/>
</dbReference>
<evidence type="ECO:0000313" key="6">
    <source>
        <dbReference type="EMBL" id="PAP75993.1"/>
    </source>
</evidence>
<dbReference type="InterPro" id="IPR001547">
    <property type="entry name" value="Glyco_hydro_5"/>
</dbReference>
<dbReference type="SUPFAM" id="SSF51445">
    <property type="entry name" value="(Trans)glycosidases"/>
    <property type="match status" value="1"/>
</dbReference>
<dbReference type="RefSeq" id="WP_095509635.1">
    <property type="nucleotide sequence ID" value="NZ_MQWD01000001.1"/>
</dbReference>
<dbReference type="InterPro" id="IPR017853">
    <property type="entry name" value="GH"/>
</dbReference>
<sequence length="330" mass="37304">MTRHLLLLATIVAALPAAAQLPAVHVEGNRFVNEAGETVVFRGVSIADPDKVERDGQWGPALFEEVADWGANVVRLPVHPRAWRARGEEGYLELLDQAVEWAGAAGLYVVIDWHSIGNLRTEVFQHPMYETSKGETARFWRTVSQRYAGNPTVAFYELFNEPTSYNGTLGRLSWHEHRELMEDLIDIVRASDPGTIPLVGGLDWSYDLSGVREDPVRAEGIAYVTHPYPQKRERPWEPKWEETWGFVADTYPLFATELGFMSADGPGAHIPVISDETYGEAIVAFFEARGISWAPWVFDPQWSPQMIQSWDFEPTVQGAFFRDAMRRLND</sequence>
<evidence type="ECO:0000256" key="3">
    <source>
        <dbReference type="RuleBase" id="RU361153"/>
    </source>
</evidence>
<dbReference type="OrthoDB" id="154460at2"/>
<proteinExistence type="inferred from homology"/>